<evidence type="ECO:0000259" key="4">
    <source>
        <dbReference type="PROSITE" id="PS01124"/>
    </source>
</evidence>
<keyword evidence="3" id="KW-0804">Transcription</keyword>
<name>A0A1R0WUA1_9BACL</name>
<dbReference type="GO" id="GO:0043565">
    <property type="term" value="F:sequence-specific DNA binding"/>
    <property type="evidence" value="ECO:0007669"/>
    <property type="project" value="InterPro"/>
</dbReference>
<dbReference type="InterPro" id="IPR018060">
    <property type="entry name" value="HTH_AraC"/>
</dbReference>
<evidence type="ECO:0000256" key="2">
    <source>
        <dbReference type="ARBA" id="ARBA00023125"/>
    </source>
</evidence>
<keyword evidence="2" id="KW-0238">DNA-binding</keyword>
<organism evidence="5 6">
    <name type="scientific">Paenibacillus odorifer</name>
    <dbReference type="NCBI Taxonomy" id="189426"/>
    <lineage>
        <taxon>Bacteria</taxon>
        <taxon>Bacillati</taxon>
        <taxon>Bacillota</taxon>
        <taxon>Bacilli</taxon>
        <taxon>Bacillales</taxon>
        <taxon>Paenibacillaceae</taxon>
        <taxon>Paenibacillus</taxon>
    </lineage>
</organism>
<dbReference type="SMART" id="SM00342">
    <property type="entry name" value="HTH_ARAC"/>
    <property type="match status" value="1"/>
</dbReference>
<reference evidence="5 6" key="1">
    <citation type="submission" date="2016-10" db="EMBL/GenBank/DDBJ databases">
        <title>Paenibacillus species isolates.</title>
        <authorList>
            <person name="Beno S.M."/>
        </authorList>
    </citation>
    <scope>NUCLEOTIDE SEQUENCE [LARGE SCALE GENOMIC DNA]</scope>
    <source>
        <strain evidence="5 6">FSL H7-0604</strain>
    </source>
</reference>
<evidence type="ECO:0000313" key="6">
    <source>
        <dbReference type="Proteomes" id="UP000187465"/>
    </source>
</evidence>
<sequence>MNNPGNLTGRFLQNLTVKVTHAQLRSGYSGWNRTLETPTFNRLYFIDRGEGKVIINGVTYYPRAGQLMIMPAGSTQTTETSMNDPYTRYFCHFDADIGEWPLFHSANKLFICDAPDPDSVRVIFTEMIEQFQKDDVLSILRTQANVLNLIATCLESNENIKTDFMQEFIHTGDQGKLAYVLQYIDERLDKPIEIEELAEIVHLHPNYFIPYFKKFIGVPPMHYVQLKRMEHAKRQLSYSNFSISDIAEQVSMELAHFSKYFKKTIGISPSAYRNSTK</sequence>
<evidence type="ECO:0000256" key="1">
    <source>
        <dbReference type="ARBA" id="ARBA00023015"/>
    </source>
</evidence>
<feature type="domain" description="HTH araC/xylS-type" evidence="4">
    <location>
        <begin position="178"/>
        <end position="275"/>
    </location>
</feature>
<proteinExistence type="predicted"/>
<dbReference type="PANTHER" id="PTHR43280">
    <property type="entry name" value="ARAC-FAMILY TRANSCRIPTIONAL REGULATOR"/>
    <property type="match status" value="1"/>
</dbReference>
<dbReference type="Proteomes" id="UP000187465">
    <property type="component" value="Unassembled WGS sequence"/>
</dbReference>
<dbReference type="Gene3D" id="1.10.10.60">
    <property type="entry name" value="Homeodomain-like"/>
    <property type="match status" value="2"/>
</dbReference>
<dbReference type="InterPro" id="IPR009057">
    <property type="entry name" value="Homeodomain-like_sf"/>
</dbReference>
<keyword evidence="1" id="KW-0805">Transcription regulation</keyword>
<dbReference type="PANTHER" id="PTHR43280:SF2">
    <property type="entry name" value="HTH-TYPE TRANSCRIPTIONAL REGULATOR EXSA"/>
    <property type="match status" value="1"/>
</dbReference>
<dbReference type="RefSeq" id="WP_036678186.1">
    <property type="nucleotide sequence ID" value="NZ_JARLKC010000043.1"/>
</dbReference>
<dbReference type="GO" id="GO:0003700">
    <property type="term" value="F:DNA-binding transcription factor activity"/>
    <property type="evidence" value="ECO:0007669"/>
    <property type="project" value="InterPro"/>
</dbReference>
<dbReference type="EMBL" id="MKQP01000078">
    <property type="protein sequence ID" value="OMD21411.1"/>
    <property type="molecule type" value="Genomic_DNA"/>
</dbReference>
<dbReference type="PROSITE" id="PS01124">
    <property type="entry name" value="HTH_ARAC_FAMILY_2"/>
    <property type="match status" value="1"/>
</dbReference>
<evidence type="ECO:0000256" key="3">
    <source>
        <dbReference type="ARBA" id="ARBA00023163"/>
    </source>
</evidence>
<gene>
    <name evidence="5" type="ORF">BJP51_07220</name>
</gene>
<evidence type="ECO:0000313" key="5">
    <source>
        <dbReference type="EMBL" id="OMD21411.1"/>
    </source>
</evidence>
<dbReference type="Pfam" id="PF12833">
    <property type="entry name" value="HTH_18"/>
    <property type="match status" value="1"/>
</dbReference>
<comment type="caution">
    <text evidence="5">The sequence shown here is derived from an EMBL/GenBank/DDBJ whole genome shotgun (WGS) entry which is preliminary data.</text>
</comment>
<dbReference type="SUPFAM" id="SSF51215">
    <property type="entry name" value="Regulatory protein AraC"/>
    <property type="match status" value="1"/>
</dbReference>
<dbReference type="KEGG" id="pod:PODO_14105"/>
<dbReference type="AlphaFoldDB" id="A0A1R0WUA1"/>
<accession>A0A1R0WUA1</accession>
<dbReference type="SUPFAM" id="SSF46689">
    <property type="entry name" value="Homeodomain-like"/>
    <property type="match status" value="2"/>
</dbReference>
<dbReference type="InterPro" id="IPR037923">
    <property type="entry name" value="HTH-like"/>
</dbReference>
<protein>
    <submittedName>
        <fullName evidence="5">AraC family transcriptional regulator</fullName>
    </submittedName>
</protein>